<evidence type="ECO:0000256" key="5">
    <source>
        <dbReference type="ARBA" id="ARBA00041575"/>
    </source>
</evidence>
<feature type="transmembrane region" description="Helical" evidence="8">
    <location>
        <begin position="368"/>
        <end position="387"/>
    </location>
</feature>
<evidence type="ECO:0000256" key="1">
    <source>
        <dbReference type="ARBA" id="ARBA00004406"/>
    </source>
</evidence>
<dbReference type="OrthoDB" id="2445133at2759"/>
<keyword evidence="8" id="KW-0472">Membrane</keyword>
<evidence type="ECO:0000259" key="9">
    <source>
        <dbReference type="PROSITE" id="PS50033"/>
    </source>
</evidence>
<dbReference type="GO" id="GO:0006986">
    <property type="term" value="P:response to unfolded protein"/>
    <property type="evidence" value="ECO:0007669"/>
    <property type="project" value="UniProtKB-KW"/>
</dbReference>
<keyword evidence="8" id="KW-0812">Transmembrane</keyword>
<reference evidence="10 11" key="1">
    <citation type="submission" date="2015-07" db="EMBL/GenBank/DDBJ databases">
        <title>The genome of Melipona quadrifasciata.</title>
        <authorList>
            <person name="Pan H."/>
            <person name="Kapheim K."/>
        </authorList>
    </citation>
    <scope>NUCLEOTIDE SEQUENCE [LARGE SCALE GENOMIC DNA]</scope>
    <source>
        <strain evidence="10">0111107301</strain>
        <tissue evidence="10">Whole body</tissue>
    </source>
</reference>
<feature type="region of interest" description="Disordered" evidence="7">
    <location>
        <begin position="439"/>
        <end position="470"/>
    </location>
</feature>
<dbReference type="GO" id="GO:0036503">
    <property type="term" value="P:ERAD pathway"/>
    <property type="evidence" value="ECO:0007669"/>
    <property type="project" value="TreeGrafter"/>
</dbReference>
<evidence type="ECO:0000256" key="6">
    <source>
        <dbReference type="ARBA" id="ARBA00046062"/>
    </source>
</evidence>
<keyword evidence="2" id="KW-0834">Unfolded protein response</keyword>
<dbReference type="InterPro" id="IPR029071">
    <property type="entry name" value="Ubiquitin-like_domsf"/>
</dbReference>
<dbReference type="EMBL" id="KQ435818">
    <property type="protein sequence ID" value="KOX72540.1"/>
    <property type="molecule type" value="Genomic_DNA"/>
</dbReference>
<dbReference type="STRING" id="166423.A0A0M8ZWH6"/>
<feature type="domain" description="UBX" evidence="9">
    <location>
        <begin position="311"/>
        <end position="344"/>
    </location>
</feature>
<dbReference type="InterPro" id="IPR036249">
    <property type="entry name" value="Thioredoxin-like_sf"/>
</dbReference>
<comment type="subunit">
    <text evidence="3">Directly interacts with VCP. Interacts with UBQLN1. Forms a complex with VCP and UBQLN1.</text>
</comment>
<dbReference type="Proteomes" id="UP000053105">
    <property type="component" value="Unassembled WGS sequence"/>
</dbReference>
<name>A0A0M8ZWH6_9HYME</name>
<evidence type="ECO:0000313" key="10">
    <source>
        <dbReference type="EMBL" id="KOX72540.1"/>
    </source>
</evidence>
<dbReference type="PANTHER" id="PTHR46424">
    <property type="entry name" value="UBX DOMAIN-CONTAINING PROTEIN 4"/>
    <property type="match status" value="1"/>
</dbReference>
<feature type="compositionally biased region" description="Basic and acidic residues" evidence="7">
    <location>
        <begin position="167"/>
        <end position="181"/>
    </location>
</feature>
<proteinExistence type="predicted"/>
<accession>A0A0M8ZWH6</accession>
<evidence type="ECO:0000256" key="7">
    <source>
        <dbReference type="SAM" id="MobiDB-lite"/>
    </source>
</evidence>
<evidence type="ECO:0000256" key="3">
    <source>
        <dbReference type="ARBA" id="ARBA00038812"/>
    </source>
</evidence>
<comment type="function">
    <text evidence="6">Involved in endoplasmic reticulum-associated protein degradation (ERAD). Acts as a platform to recruit both UBQLN1 and VCP to the ER during ERAD.</text>
</comment>
<evidence type="ECO:0000256" key="2">
    <source>
        <dbReference type="ARBA" id="ARBA00023230"/>
    </source>
</evidence>
<dbReference type="Pfam" id="PF00789">
    <property type="entry name" value="UBX"/>
    <property type="match status" value="1"/>
</dbReference>
<keyword evidence="11" id="KW-1185">Reference proteome</keyword>
<dbReference type="Gene3D" id="3.10.20.90">
    <property type="entry name" value="Phosphatidylinositol 3-kinase Catalytic Subunit, Chain A, domain 1"/>
    <property type="match status" value="1"/>
</dbReference>
<dbReference type="GO" id="GO:0005789">
    <property type="term" value="C:endoplasmic reticulum membrane"/>
    <property type="evidence" value="ECO:0007669"/>
    <property type="project" value="UniProtKB-SubCell"/>
</dbReference>
<sequence>MKWFEGSINEAVATSKSRKAIFVVFIEGKDDTSAGVAEAINATEVSCRLEQEDFVAIRLESGSETYRFFAQIYQLVPVPSLFFIGDNGTPLEIIAGSTTAADLATKIDLVLTKAGKNKNASLDMIDAEQKATAASSANNVNIKIDIDKKNDSITKSSVEVPLTEATSEDKSNNIIKNDIKQEPSTSLKTSEPPEPVNETKETPINELTPEEKIKRAQQLIELQRKQRIEEEERKNREREIERRKIGRDMQKMRQKQQDLEVKQAYEERMREKAADAAAREKVLQQIAQDKLERKQKQLAMQQNIDLPFRQFAMSTSFPRRDLTHEDDDKTLLELELVPTAVILILPLKSSNATTTVTSTQDVSILPQFVWSTFALFTAVYYYLIGYFTGRRNTPKQPSNSVEKNDTENIAENAVTANLQNVASSSGLVRRYLGNQGNTTIKTEGNVHRLHSSGDDNDENNTWNGNSTQQM</sequence>
<dbReference type="InterPro" id="IPR001012">
    <property type="entry name" value="UBX_dom"/>
</dbReference>
<feature type="compositionally biased region" description="Polar residues" evidence="7">
    <location>
        <begin position="459"/>
        <end position="470"/>
    </location>
</feature>
<comment type="subcellular location">
    <subcellularLocation>
        <location evidence="1">Endoplasmic reticulum membrane</location>
        <topology evidence="1">Peripheral membrane protein</topology>
    </subcellularLocation>
</comment>
<dbReference type="SUPFAM" id="SSF52833">
    <property type="entry name" value="Thioredoxin-like"/>
    <property type="match status" value="1"/>
</dbReference>
<dbReference type="SUPFAM" id="SSF54236">
    <property type="entry name" value="Ubiquitin-like"/>
    <property type="match status" value="1"/>
</dbReference>
<dbReference type="PROSITE" id="PS50033">
    <property type="entry name" value="UBX"/>
    <property type="match status" value="1"/>
</dbReference>
<protein>
    <recommendedName>
        <fullName evidence="4">UBX domain-containing protein 4</fullName>
    </recommendedName>
    <alternativeName>
        <fullName evidence="5">UBX domain-containing protein 2</fullName>
    </alternativeName>
</protein>
<evidence type="ECO:0000256" key="4">
    <source>
        <dbReference type="ARBA" id="ARBA00040925"/>
    </source>
</evidence>
<dbReference type="PANTHER" id="PTHR46424:SF1">
    <property type="entry name" value="UBX DOMAIN-CONTAINING PROTEIN 4"/>
    <property type="match status" value="1"/>
</dbReference>
<evidence type="ECO:0000256" key="8">
    <source>
        <dbReference type="SAM" id="Phobius"/>
    </source>
</evidence>
<dbReference type="AlphaFoldDB" id="A0A0M8ZWH6"/>
<organism evidence="10 11">
    <name type="scientific">Melipona quadrifasciata</name>
    <dbReference type="NCBI Taxonomy" id="166423"/>
    <lineage>
        <taxon>Eukaryota</taxon>
        <taxon>Metazoa</taxon>
        <taxon>Ecdysozoa</taxon>
        <taxon>Arthropoda</taxon>
        <taxon>Hexapoda</taxon>
        <taxon>Insecta</taxon>
        <taxon>Pterygota</taxon>
        <taxon>Neoptera</taxon>
        <taxon>Endopterygota</taxon>
        <taxon>Hymenoptera</taxon>
        <taxon>Apocrita</taxon>
        <taxon>Aculeata</taxon>
        <taxon>Apoidea</taxon>
        <taxon>Anthophila</taxon>
        <taxon>Apidae</taxon>
        <taxon>Melipona</taxon>
    </lineage>
</organism>
<feature type="region of interest" description="Disordered" evidence="7">
    <location>
        <begin position="158"/>
        <end position="203"/>
    </location>
</feature>
<gene>
    <name evidence="10" type="ORF">WN51_03072</name>
</gene>
<evidence type="ECO:0000313" key="11">
    <source>
        <dbReference type="Proteomes" id="UP000053105"/>
    </source>
</evidence>
<dbReference type="Pfam" id="PF23187">
    <property type="entry name" value="UBX7_N"/>
    <property type="match status" value="1"/>
</dbReference>
<keyword evidence="8" id="KW-1133">Transmembrane helix</keyword>